<proteinExistence type="predicted"/>
<sequence length="72" mass="8066">MRLSQRFPPLFDNGGHVFLLFNLNGEAVKPAQRKLPLKQFQCDKLEATAGDRIVVNFLADFRATRSPGGRGH</sequence>
<comment type="caution">
    <text evidence="1">The sequence shown here is derived from an EMBL/GenBank/DDBJ whole genome shotgun (WGS) entry which is preliminary data.</text>
</comment>
<evidence type="ECO:0000313" key="1">
    <source>
        <dbReference type="EMBL" id="MPN25850.1"/>
    </source>
</evidence>
<reference evidence="1" key="1">
    <citation type="submission" date="2019-08" db="EMBL/GenBank/DDBJ databases">
        <authorList>
            <person name="Kucharzyk K."/>
            <person name="Murdoch R.W."/>
            <person name="Higgins S."/>
            <person name="Loffler F."/>
        </authorList>
    </citation>
    <scope>NUCLEOTIDE SEQUENCE</scope>
</reference>
<dbReference type="AlphaFoldDB" id="A0A645GI55"/>
<protein>
    <submittedName>
        <fullName evidence="1">Uncharacterized protein</fullName>
    </submittedName>
</protein>
<accession>A0A645GI55</accession>
<name>A0A645GI55_9ZZZZ</name>
<gene>
    <name evidence="1" type="ORF">SDC9_173267</name>
</gene>
<dbReference type="EMBL" id="VSSQ01075176">
    <property type="protein sequence ID" value="MPN25850.1"/>
    <property type="molecule type" value="Genomic_DNA"/>
</dbReference>
<organism evidence="1">
    <name type="scientific">bioreactor metagenome</name>
    <dbReference type="NCBI Taxonomy" id="1076179"/>
    <lineage>
        <taxon>unclassified sequences</taxon>
        <taxon>metagenomes</taxon>
        <taxon>ecological metagenomes</taxon>
    </lineage>
</organism>